<dbReference type="PROSITE" id="PS51782">
    <property type="entry name" value="LYSM"/>
    <property type="match status" value="1"/>
</dbReference>
<dbReference type="InterPro" id="IPR036779">
    <property type="entry name" value="LysM_dom_sf"/>
</dbReference>
<feature type="domain" description="LysM" evidence="2">
    <location>
        <begin position="43"/>
        <end position="88"/>
    </location>
</feature>
<dbReference type="CDD" id="cd00118">
    <property type="entry name" value="LysM"/>
    <property type="match status" value="1"/>
</dbReference>
<dbReference type="SUPFAM" id="SSF54106">
    <property type="entry name" value="LysM domain"/>
    <property type="match status" value="1"/>
</dbReference>
<reference evidence="3" key="1">
    <citation type="submission" date="2022-01" db="EMBL/GenBank/DDBJ databases">
        <title>Genome Sequence Resource for Two Populations of Ditylenchus destructor, the Migratory Endoparasitic Phytonematode.</title>
        <authorList>
            <person name="Zhang H."/>
            <person name="Lin R."/>
            <person name="Xie B."/>
        </authorList>
    </citation>
    <scope>NUCLEOTIDE SEQUENCE</scope>
    <source>
        <strain evidence="3">BazhouSP</strain>
    </source>
</reference>
<evidence type="ECO:0000313" key="3">
    <source>
        <dbReference type="EMBL" id="KAI1707417.1"/>
    </source>
</evidence>
<dbReference type="InterPro" id="IPR018392">
    <property type="entry name" value="LysM"/>
</dbReference>
<comment type="caution">
    <text evidence="3">The sequence shown here is derived from an EMBL/GenBank/DDBJ whole genome shotgun (WGS) entry which is preliminary data.</text>
</comment>
<dbReference type="Gene3D" id="3.10.350.10">
    <property type="entry name" value="LysM domain"/>
    <property type="match status" value="1"/>
</dbReference>
<keyword evidence="4" id="KW-1185">Reference proteome</keyword>
<dbReference type="AlphaFoldDB" id="A0AAD4MVL6"/>
<dbReference type="EMBL" id="JAKKPZ010000041">
    <property type="protein sequence ID" value="KAI1707417.1"/>
    <property type="molecule type" value="Genomic_DNA"/>
</dbReference>
<accession>A0AAD4MVL6</accession>
<evidence type="ECO:0000313" key="4">
    <source>
        <dbReference type="Proteomes" id="UP001201812"/>
    </source>
</evidence>
<dbReference type="Proteomes" id="UP001201812">
    <property type="component" value="Unassembled WGS sequence"/>
</dbReference>
<dbReference type="SMART" id="SM00257">
    <property type="entry name" value="LysM"/>
    <property type="match status" value="1"/>
</dbReference>
<name>A0AAD4MVL6_9BILA</name>
<protein>
    <submittedName>
        <fullName evidence="3">LysM domain-containing protein</fullName>
    </submittedName>
</protein>
<feature type="chain" id="PRO_5041969431" evidence="1">
    <location>
        <begin position="24"/>
        <end position="123"/>
    </location>
</feature>
<dbReference type="Pfam" id="PF01476">
    <property type="entry name" value="LysM"/>
    <property type="match status" value="1"/>
</dbReference>
<feature type="signal peptide" evidence="1">
    <location>
        <begin position="1"/>
        <end position="23"/>
    </location>
</feature>
<evidence type="ECO:0000259" key="2">
    <source>
        <dbReference type="PROSITE" id="PS51782"/>
    </source>
</evidence>
<evidence type="ECO:0000256" key="1">
    <source>
        <dbReference type="SAM" id="SignalP"/>
    </source>
</evidence>
<proteinExistence type="predicted"/>
<organism evidence="3 4">
    <name type="scientific">Ditylenchus destructor</name>
    <dbReference type="NCBI Taxonomy" id="166010"/>
    <lineage>
        <taxon>Eukaryota</taxon>
        <taxon>Metazoa</taxon>
        <taxon>Ecdysozoa</taxon>
        <taxon>Nematoda</taxon>
        <taxon>Chromadorea</taxon>
        <taxon>Rhabditida</taxon>
        <taxon>Tylenchina</taxon>
        <taxon>Tylenchomorpha</taxon>
        <taxon>Sphaerularioidea</taxon>
        <taxon>Anguinidae</taxon>
        <taxon>Anguininae</taxon>
        <taxon>Ditylenchus</taxon>
    </lineage>
</organism>
<sequence>MKQTKTYLASALIFTLLIEIIFADPTMLSSTEKKKAKPKKCAVEHTTQKGDSCFQLAGEYGLTKEEFKAMNPNVKCKGGLPAGKKLCFRYSTKLDSEEEEDSLNMLISGQPVDRSEIRHHFMG</sequence>
<keyword evidence="1" id="KW-0732">Signal</keyword>
<gene>
    <name evidence="3" type="ORF">DdX_12514</name>
</gene>